<proteinExistence type="predicted"/>
<dbReference type="GO" id="GO:0005524">
    <property type="term" value="F:ATP binding"/>
    <property type="evidence" value="ECO:0007669"/>
    <property type="project" value="UniProtKB-KW"/>
</dbReference>
<protein>
    <submittedName>
        <fullName evidence="4">DNA translocase FtsK</fullName>
    </submittedName>
</protein>
<keyword evidence="5" id="KW-1185">Reference proteome</keyword>
<evidence type="ECO:0000256" key="2">
    <source>
        <dbReference type="ARBA" id="ARBA00022840"/>
    </source>
</evidence>
<dbReference type="PANTHER" id="PTHR22683:SF41">
    <property type="entry name" value="DNA TRANSLOCASE FTSK"/>
    <property type="match status" value="1"/>
</dbReference>
<dbReference type="Proteomes" id="UP000254640">
    <property type="component" value="Unassembled WGS sequence"/>
</dbReference>
<organism evidence="4 5">
    <name type="scientific">Enterobacter agglomerans</name>
    <name type="common">Erwinia herbicola</name>
    <name type="synonym">Pantoea agglomerans</name>
    <dbReference type="NCBI Taxonomy" id="549"/>
    <lineage>
        <taxon>Bacteria</taxon>
        <taxon>Pseudomonadati</taxon>
        <taxon>Pseudomonadota</taxon>
        <taxon>Gammaproteobacteria</taxon>
        <taxon>Enterobacterales</taxon>
        <taxon>Erwiniaceae</taxon>
        <taxon>Pantoea</taxon>
        <taxon>Pantoea agglomerans group</taxon>
    </lineage>
</organism>
<dbReference type="Pfam" id="PF01580">
    <property type="entry name" value="FtsK_SpoIIIE"/>
    <property type="match status" value="1"/>
</dbReference>
<keyword evidence="2" id="KW-0067">ATP-binding</keyword>
<keyword evidence="1" id="KW-0547">Nucleotide-binding</keyword>
<dbReference type="InterPro" id="IPR050206">
    <property type="entry name" value="FtsK/SpoIIIE/SftA"/>
</dbReference>
<sequence>MKCWIALKFRDNPSPLAVVLGKDIAGQPVVADLAKMPHLLVAGTTGSGKSVGVKRHDYQHAV</sequence>
<name>A0A379AJ74_ENTAG</name>
<evidence type="ECO:0000259" key="3">
    <source>
        <dbReference type="Pfam" id="PF01580"/>
    </source>
</evidence>
<dbReference type="SUPFAM" id="SSF52540">
    <property type="entry name" value="P-loop containing nucleoside triphosphate hydrolases"/>
    <property type="match status" value="1"/>
</dbReference>
<dbReference type="PANTHER" id="PTHR22683">
    <property type="entry name" value="SPORULATION PROTEIN RELATED"/>
    <property type="match status" value="1"/>
</dbReference>
<dbReference type="InterPro" id="IPR002543">
    <property type="entry name" value="FtsK_dom"/>
</dbReference>
<dbReference type="Gene3D" id="3.40.50.300">
    <property type="entry name" value="P-loop containing nucleotide triphosphate hydrolases"/>
    <property type="match status" value="1"/>
</dbReference>
<dbReference type="EMBL" id="UGSO01000001">
    <property type="protein sequence ID" value="SUB17598.1"/>
    <property type="molecule type" value="Genomic_DNA"/>
</dbReference>
<evidence type="ECO:0000313" key="5">
    <source>
        <dbReference type="Proteomes" id="UP000254640"/>
    </source>
</evidence>
<dbReference type="InterPro" id="IPR027417">
    <property type="entry name" value="P-loop_NTPase"/>
</dbReference>
<dbReference type="GO" id="GO:0003677">
    <property type="term" value="F:DNA binding"/>
    <property type="evidence" value="ECO:0007669"/>
    <property type="project" value="InterPro"/>
</dbReference>
<gene>
    <name evidence="4" type="primary">ftsK_3</name>
    <name evidence="4" type="ORF">NCTC9381_03527</name>
</gene>
<evidence type="ECO:0000313" key="4">
    <source>
        <dbReference type="EMBL" id="SUB17598.1"/>
    </source>
</evidence>
<dbReference type="AlphaFoldDB" id="A0A379AJ74"/>
<evidence type="ECO:0000256" key="1">
    <source>
        <dbReference type="ARBA" id="ARBA00022741"/>
    </source>
</evidence>
<feature type="domain" description="FtsK" evidence="3">
    <location>
        <begin position="8"/>
        <end position="54"/>
    </location>
</feature>
<reference evidence="4 5" key="1">
    <citation type="submission" date="2018-06" db="EMBL/GenBank/DDBJ databases">
        <authorList>
            <consortium name="Pathogen Informatics"/>
            <person name="Doyle S."/>
        </authorList>
    </citation>
    <scope>NUCLEOTIDE SEQUENCE [LARGE SCALE GENOMIC DNA]</scope>
    <source>
        <strain evidence="4 5">NCTC9381</strain>
    </source>
</reference>
<accession>A0A379AJ74</accession>